<evidence type="ECO:0000256" key="2">
    <source>
        <dbReference type="ARBA" id="ARBA00022448"/>
    </source>
</evidence>
<reference evidence="5" key="1">
    <citation type="submission" date="2020-11" db="EMBL/GenBank/DDBJ databases">
        <title>Isolation and identification of active actinomycetes.</title>
        <authorList>
            <person name="Yu B."/>
        </authorList>
    </citation>
    <scope>NUCLEOTIDE SEQUENCE</scope>
    <source>
        <strain evidence="5">NEAU-YB345</strain>
    </source>
</reference>
<dbReference type="PANTHER" id="PTHR30061:SF50">
    <property type="entry name" value="MALTOSE_MALTODEXTRIN-BINDING PERIPLASMIC PROTEIN"/>
    <property type="match status" value="1"/>
</dbReference>
<dbReference type="Proteomes" id="UP000657385">
    <property type="component" value="Unassembled WGS sequence"/>
</dbReference>
<comment type="similarity">
    <text evidence="1">Belongs to the bacterial solute-binding protein 1 family.</text>
</comment>
<evidence type="ECO:0000256" key="4">
    <source>
        <dbReference type="SAM" id="SignalP"/>
    </source>
</evidence>
<dbReference type="GO" id="GO:0055052">
    <property type="term" value="C:ATP-binding cassette (ABC) transporter complex, substrate-binding subunit-containing"/>
    <property type="evidence" value="ECO:0007669"/>
    <property type="project" value="TreeGrafter"/>
</dbReference>
<sequence length="429" mass="44703">MNRRLIAAVGTAAMLVSVAACSSSSNSSGGSSSSTSASGKTLTVWLMTGDNPADWVKSVTADFDAANPGAKLNIVIQQWTGITQKVTTALSENNPPDVIDIGNTQTPFYAASGGLMDLTSVKSSIGGDNWTQSFNNSTLYQGKQFAAPWYAGGRAVMYNKALWAKAGITSTPTTMAEYIADLTKLKATSGVTSALYLPGQNWYAFDGFLQDAGATIATQSGSSWSGNLNSPQALQAANLFKQLQAFGNAPKDQNEATPPQAGVFAKGDVASMIAMGYEAATVQTDSPKVASQIGWFPIPGASASQPAKTFMGGSNLAISQNSQNKTLAESFLKVALSDKNESMFAKDSGFLPNNQADYAALAGNAYAEAYEKAAPFAGYTPLVPTWANVENTPNPITTLFLTPILEGKDPAASAAAADAQIASRLNQQQ</sequence>
<dbReference type="GO" id="GO:0015768">
    <property type="term" value="P:maltose transport"/>
    <property type="evidence" value="ECO:0007669"/>
    <property type="project" value="TreeGrafter"/>
</dbReference>
<name>A0A931B1P4_9ACTN</name>
<dbReference type="GO" id="GO:1901982">
    <property type="term" value="F:maltose binding"/>
    <property type="evidence" value="ECO:0007669"/>
    <property type="project" value="TreeGrafter"/>
</dbReference>
<dbReference type="PROSITE" id="PS51257">
    <property type="entry name" value="PROKAR_LIPOPROTEIN"/>
    <property type="match status" value="1"/>
</dbReference>
<evidence type="ECO:0000256" key="1">
    <source>
        <dbReference type="ARBA" id="ARBA00008520"/>
    </source>
</evidence>
<evidence type="ECO:0000313" key="6">
    <source>
        <dbReference type="Proteomes" id="UP000657385"/>
    </source>
</evidence>
<feature type="chain" id="PRO_5038776900" evidence="4">
    <location>
        <begin position="23"/>
        <end position="429"/>
    </location>
</feature>
<proteinExistence type="inferred from homology"/>
<comment type="caution">
    <text evidence="5">The sequence shown here is derived from an EMBL/GenBank/DDBJ whole genome shotgun (WGS) entry which is preliminary data.</text>
</comment>
<dbReference type="Pfam" id="PF01547">
    <property type="entry name" value="SBP_bac_1"/>
    <property type="match status" value="1"/>
</dbReference>
<feature type="signal peptide" evidence="4">
    <location>
        <begin position="1"/>
        <end position="22"/>
    </location>
</feature>
<dbReference type="Gene3D" id="3.40.190.10">
    <property type="entry name" value="Periplasmic binding protein-like II"/>
    <property type="match status" value="2"/>
</dbReference>
<dbReference type="EMBL" id="JADPRT010000002">
    <property type="protein sequence ID" value="MBF9067567.1"/>
    <property type="molecule type" value="Genomic_DNA"/>
</dbReference>
<dbReference type="AlphaFoldDB" id="A0A931B1P4"/>
<keyword evidence="2" id="KW-0813">Transport</keyword>
<dbReference type="RefSeq" id="WP_196192731.1">
    <property type="nucleotide sequence ID" value="NZ_JADPRT010000002.1"/>
</dbReference>
<accession>A0A931B1P4</accession>
<dbReference type="PANTHER" id="PTHR30061">
    <property type="entry name" value="MALTOSE-BINDING PERIPLASMIC PROTEIN"/>
    <property type="match status" value="1"/>
</dbReference>
<dbReference type="InterPro" id="IPR006059">
    <property type="entry name" value="SBP"/>
</dbReference>
<gene>
    <name evidence="5" type="ORF">I2501_05870</name>
</gene>
<protein>
    <submittedName>
        <fullName evidence="5">Extracellular solute-binding protein</fullName>
    </submittedName>
</protein>
<evidence type="ECO:0000256" key="3">
    <source>
        <dbReference type="ARBA" id="ARBA00022729"/>
    </source>
</evidence>
<keyword evidence="6" id="KW-1185">Reference proteome</keyword>
<keyword evidence="3 4" id="KW-0732">Signal</keyword>
<dbReference type="SUPFAM" id="SSF53850">
    <property type="entry name" value="Periplasmic binding protein-like II"/>
    <property type="match status" value="1"/>
</dbReference>
<dbReference type="GO" id="GO:0042956">
    <property type="term" value="P:maltodextrin transmembrane transport"/>
    <property type="evidence" value="ECO:0007669"/>
    <property type="project" value="TreeGrafter"/>
</dbReference>
<organism evidence="5 6">
    <name type="scientific">Streptacidiphilus fuscans</name>
    <dbReference type="NCBI Taxonomy" id="2789292"/>
    <lineage>
        <taxon>Bacteria</taxon>
        <taxon>Bacillati</taxon>
        <taxon>Actinomycetota</taxon>
        <taxon>Actinomycetes</taxon>
        <taxon>Kitasatosporales</taxon>
        <taxon>Streptomycetaceae</taxon>
        <taxon>Streptacidiphilus</taxon>
    </lineage>
</organism>
<evidence type="ECO:0000313" key="5">
    <source>
        <dbReference type="EMBL" id="MBF9067567.1"/>
    </source>
</evidence>